<organism evidence="1 2">
    <name type="scientific">Chrysophaeum taylorii</name>
    <dbReference type="NCBI Taxonomy" id="2483200"/>
    <lineage>
        <taxon>Eukaryota</taxon>
        <taxon>Sar</taxon>
        <taxon>Stramenopiles</taxon>
        <taxon>Ochrophyta</taxon>
        <taxon>Pelagophyceae</taxon>
        <taxon>Pelagomonadales</taxon>
        <taxon>Pelagomonadaceae</taxon>
        <taxon>Chrysophaeum</taxon>
    </lineage>
</organism>
<evidence type="ECO:0000313" key="1">
    <source>
        <dbReference type="EMBL" id="KAJ8602358.1"/>
    </source>
</evidence>
<dbReference type="InterPro" id="IPR036770">
    <property type="entry name" value="Ankyrin_rpt-contain_sf"/>
</dbReference>
<dbReference type="AlphaFoldDB" id="A0AAD7UD91"/>
<gene>
    <name evidence="1" type="ORF">CTAYLR_004247</name>
</gene>
<dbReference type="EMBL" id="JAQMWT010000381">
    <property type="protein sequence ID" value="KAJ8602358.1"/>
    <property type="molecule type" value="Genomic_DNA"/>
</dbReference>
<proteinExistence type="predicted"/>
<comment type="caution">
    <text evidence="1">The sequence shown here is derived from an EMBL/GenBank/DDBJ whole genome shotgun (WGS) entry which is preliminary data.</text>
</comment>
<dbReference type="Proteomes" id="UP001230188">
    <property type="component" value="Unassembled WGS sequence"/>
</dbReference>
<reference evidence="1" key="1">
    <citation type="submission" date="2023-01" db="EMBL/GenBank/DDBJ databases">
        <title>Metagenome sequencing of chrysophaentin producing Chrysophaeum taylorii.</title>
        <authorList>
            <person name="Davison J."/>
            <person name="Bewley C."/>
        </authorList>
    </citation>
    <scope>NUCLEOTIDE SEQUENCE</scope>
    <source>
        <strain evidence="1">NIES-1699</strain>
    </source>
</reference>
<dbReference type="SUPFAM" id="SSF140860">
    <property type="entry name" value="Pseudo ankyrin repeat-like"/>
    <property type="match status" value="1"/>
</dbReference>
<dbReference type="PANTHER" id="PTHR46586:SF3">
    <property type="entry name" value="ANKYRIN REPEAT-CONTAINING PROTEIN"/>
    <property type="match status" value="1"/>
</dbReference>
<sequence length="287" mass="32127">MKAADRLALRLLVDMNALAMFNGLDDDDDDDDEADLGTKRSMLCEMIDAREEWLYGLLEGVSDDALVALAQKRITNQPHLVEISKLFDKAGVEDHVRELLNVMVPGHDFDPEVDDNVLLPAGVRLEDIEFEGEHLREFVKLGAINWIDWILTQHRHFRVCVCGVAARAGELEVLKWARANGCLWNESTCSEAAYGGHLGVIQWARANGCPWNENTCAQAAQGGHLEILKWARARGCPWNHMTCSFAAYAGQFEVLKWGRAHGCPWHKADCARSSHAKIRAWVKEQAA</sequence>
<dbReference type="Gene3D" id="1.25.40.20">
    <property type="entry name" value="Ankyrin repeat-containing domain"/>
    <property type="match status" value="1"/>
</dbReference>
<evidence type="ECO:0000313" key="2">
    <source>
        <dbReference type="Proteomes" id="UP001230188"/>
    </source>
</evidence>
<dbReference type="PANTHER" id="PTHR46586">
    <property type="entry name" value="ANKYRIN REPEAT-CONTAINING PROTEIN"/>
    <property type="match status" value="1"/>
</dbReference>
<accession>A0AAD7UD91</accession>
<evidence type="ECO:0008006" key="3">
    <source>
        <dbReference type="Google" id="ProtNLM"/>
    </source>
</evidence>
<name>A0AAD7UD91_9STRA</name>
<keyword evidence="2" id="KW-1185">Reference proteome</keyword>
<protein>
    <recommendedName>
        <fullName evidence="3">Ankyrin repeat protein</fullName>
    </recommendedName>
</protein>
<dbReference type="InterPro" id="IPR052050">
    <property type="entry name" value="SecEffector_AnkRepeat"/>
</dbReference>